<dbReference type="EMBL" id="JBJXBP010000003">
    <property type="protein sequence ID" value="KAL3838235.1"/>
    <property type="molecule type" value="Genomic_DNA"/>
</dbReference>
<proteinExistence type="predicted"/>
<reference evidence="1 2" key="1">
    <citation type="submission" date="2024-12" db="EMBL/GenBank/DDBJ databases">
        <title>The unique morphological basis and parallel evolutionary history of personate flowers in Penstemon.</title>
        <authorList>
            <person name="Depatie T.H."/>
            <person name="Wessinger C.A."/>
        </authorList>
    </citation>
    <scope>NUCLEOTIDE SEQUENCE [LARGE SCALE GENOMIC DNA]</scope>
    <source>
        <strain evidence="1">WTNN_2</strain>
        <tissue evidence="1">Leaf</tissue>
    </source>
</reference>
<accession>A0ABD3TMG9</accession>
<dbReference type="Proteomes" id="UP001634393">
    <property type="component" value="Unassembled WGS sequence"/>
</dbReference>
<evidence type="ECO:0000313" key="1">
    <source>
        <dbReference type="EMBL" id="KAL3838235.1"/>
    </source>
</evidence>
<name>A0ABD3TMG9_9LAMI</name>
<protein>
    <submittedName>
        <fullName evidence="1">Uncharacterized protein</fullName>
    </submittedName>
</protein>
<organism evidence="1 2">
    <name type="scientific">Penstemon smallii</name>
    <dbReference type="NCBI Taxonomy" id="265156"/>
    <lineage>
        <taxon>Eukaryota</taxon>
        <taxon>Viridiplantae</taxon>
        <taxon>Streptophyta</taxon>
        <taxon>Embryophyta</taxon>
        <taxon>Tracheophyta</taxon>
        <taxon>Spermatophyta</taxon>
        <taxon>Magnoliopsida</taxon>
        <taxon>eudicotyledons</taxon>
        <taxon>Gunneridae</taxon>
        <taxon>Pentapetalae</taxon>
        <taxon>asterids</taxon>
        <taxon>lamiids</taxon>
        <taxon>Lamiales</taxon>
        <taxon>Plantaginaceae</taxon>
        <taxon>Cheloneae</taxon>
        <taxon>Penstemon</taxon>
    </lineage>
</organism>
<dbReference type="AlphaFoldDB" id="A0ABD3TMG9"/>
<keyword evidence="2" id="KW-1185">Reference proteome</keyword>
<evidence type="ECO:0000313" key="2">
    <source>
        <dbReference type="Proteomes" id="UP001634393"/>
    </source>
</evidence>
<comment type="caution">
    <text evidence="1">The sequence shown here is derived from an EMBL/GenBank/DDBJ whole genome shotgun (WGS) entry which is preliminary data.</text>
</comment>
<gene>
    <name evidence="1" type="ORF">ACJIZ3_022826</name>
</gene>
<sequence>MLFPQSSLDLSAFLIAKRLPTYSPISWLKFERSYTTEARDILEGFLFHFKKLSAECFNIVCLFFKCES</sequence>